<dbReference type="OrthoDB" id="1868374at2759"/>
<dbReference type="InterPro" id="IPR051107">
    <property type="entry name" value="Auxin_Efflux_Carrier"/>
</dbReference>
<dbReference type="PANTHER" id="PTHR31752">
    <property type="entry name" value="AUXIN EFFLUX CARRIER COMPONENT 1B-RELATED"/>
    <property type="match status" value="1"/>
</dbReference>
<evidence type="ECO:0000313" key="10">
    <source>
        <dbReference type="RefSeq" id="XP_027339186.1"/>
    </source>
</evidence>
<proteinExistence type="inferred from homology"/>
<accession>A0A8B8K681</accession>
<organism evidence="9 10">
    <name type="scientific">Abrus precatorius</name>
    <name type="common">Indian licorice</name>
    <name type="synonym">Glycine abrus</name>
    <dbReference type="NCBI Taxonomy" id="3816"/>
    <lineage>
        <taxon>Eukaryota</taxon>
        <taxon>Viridiplantae</taxon>
        <taxon>Streptophyta</taxon>
        <taxon>Embryophyta</taxon>
        <taxon>Tracheophyta</taxon>
        <taxon>Spermatophyta</taxon>
        <taxon>Magnoliopsida</taxon>
        <taxon>eudicotyledons</taxon>
        <taxon>Gunneridae</taxon>
        <taxon>Pentapetalae</taxon>
        <taxon>rosids</taxon>
        <taxon>fabids</taxon>
        <taxon>Fabales</taxon>
        <taxon>Fabaceae</taxon>
        <taxon>Papilionoideae</taxon>
        <taxon>50 kb inversion clade</taxon>
        <taxon>NPAAA clade</taxon>
        <taxon>indigoferoid/millettioid clade</taxon>
        <taxon>Abreae</taxon>
        <taxon>Abrus</taxon>
    </lineage>
</organism>
<gene>
    <name evidence="10" type="primary">LOC113852961</name>
</gene>
<dbReference type="GO" id="GO:0005783">
    <property type="term" value="C:endoplasmic reticulum"/>
    <property type="evidence" value="ECO:0007669"/>
    <property type="project" value="TreeGrafter"/>
</dbReference>
<evidence type="ECO:0000256" key="8">
    <source>
        <dbReference type="RuleBase" id="RU362108"/>
    </source>
</evidence>
<evidence type="ECO:0000256" key="1">
    <source>
        <dbReference type="ARBA" id="ARBA00004141"/>
    </source>
</evidence>
<feature type="transmembrane region" description="Helical" evidence="8">
    <location>
        <begin position="71"/>
        <end position="92"/>
    </location>
</feature>
<feature type="transmembrane region" description="Helical" evidence="8">
    <location>
        <begin position="408"/>
        <end position="430"/>
    </location>
</feature>
<keyword evidence="6 8" id="KW-0472">Membrane</keyword>
<dbReference type="RefSeq" id="XP_027339186.1">
    <property type="nucleotide sequence ID" value="XM_027483385.1"/>
</dbReference>
<evidence type="ECO:0000256" key="4">
    <source>
        <dbReference type="ARBA" id="ARBA00022692"/>
    </source>
</evidence>
<evidence type="ECO:0000256" key="5">
    <source>
        <dbReference type="ARBA" id="ARBA00022989"/>
    </source>
</evidence>
<feature type="transmembrane region" description="Helical" evidence="8">
    <location>
        <begin position="104"/>
        <end position="126"/>
    </location>
</feature>
<dbReference type="GO" id="GO:0010329">
    <property type="term" value="F:auxin efflux transmembrane transporter activity"/>
    <property type="evidence" value="ECO:0007669"/>
    <property type="project" value="TreeGrafter"/>
</dbReference>
<keyword evidence="3 8" id="KW-0813">Transport</keyword>
<dbReference type="Pfam" id="PF03547">
    <property type="entry name" value="Mem_trans"/>
    <property type="match status" value="1"/>
</dbReference>
<dbReference type="GO" id="GO:0009734">
    <property type="term" value="P:auxin-activated signaling pathway"/>
    <property type="evidence" value="ECO:0007669"/>
    <property type="project" value="UniProtKB-UniRule"/>
</dbReference>
<dbReference type="GO" id="GO:0005886">
    <property type="term" value="C:plasma membrane"/>
    <property type="evidence" value="ECO:0007669"/>
    <property type="project" value="TreeGrafter"/>
</dbReference>
<dbReference type="NCBIfam" id="TIGR00946">
    <property type="entry name" value="2a69"/>
    <property type="match status" value="1"/>
</dbReference>
<dbReference type="KEGG" id="aprc:113852961"/>
<feature type="transmembrane region" description="Helical" evidence="8">
    <location>
        <begin position="40"/>
        <end position="59"/>
    </location>
</feature>
<protein>
    <recommendedName>
        <fullName evidence="8">Auxin efflux carrier component</fullName>
    </recommendedName>
</protein>
<keyword evidence="4 8" id="KW-0812">Transmembrane</keyword>
<dbReference type="AlphaFoldDB" id="A0A8B8K681"/>
<name>A0A8B8K681_ABRPR</name>
<comment type="similarity">
    <text evidence="2 8">Belongs to the auxin efflux carrier (TC 2.A.69.1) family.</text>
</comment>
<reference evidence="9" key="1">
    <citation type="journal article" date="2019" name="Toxins">
        <title>Detection of Abrin-Like and Prepropulchellin-Like Toxin Genes and Transcripts Using Whole Genome Sequencing and Full-Length Transcript Sequencing of Abrus precatorius.</title>
        <authorList>
            <person name="Hovde B.T."/>
            <person name="Daligault H.E."/>
            <person name="Hanschen E.R."/>
            <person name="Kunde Y.A."/>
            <person name="Johnson M.B."/>
            <person name="Starkenburg S.R."/>
            <person name="Johnson S.L."/>
        </authorList>
    </citation>
    <scope>NUCLEOTIDE SEQUENCE [LARGE SCALE GENOMIC DNA]</scope>
</reference>
<keyword evidence="5 8" id="KW-1133">Transmembrane helix</keyword>
<dbReference type="PANTHER" id="PTHR31752:SF4">
    <property type="entry name" value="AUXIN EFFLUX CARRIER COMPONENT 2"/>
    <property type="match status" value="1"/>
</dbReference>
<feature type="transmembrane region" description="Helical" evidence="8">
    <location>
        <begin position="6"/>
        <end position="28"/>
    </location>
</feature>
<feature type="transmembrane region" description="Helical" evidence="8">
    <location>
        <begin position="132"/>
        <end position="152"/>
    </location>
</feature>
<reference evidence="10" key="2">
    <citation type="submission" date="2025-08" db="UniProtKB">
        <authorList>
            <consortium name="RefSeq"/>
        </authorList>
    </citation>
    <scope>IDENTIFICATION</scope>
    <source>
        <tissue evidence="10">Young leaves</tissue>
    </source>
</reference>
<evidence type="ECO:0000256" key="3">
    <source>
        <dbReference type="ARBA" id="ARBA00022448"/>
    </source>
</evidence>
<dbReference type="GeneID" id="113852961"/>
<evidence type="ECO:0000256" key="2">
    <source>
        <dbReference type="ARBA" id="ARBA00009177"/>
    </source>
</evidence>
<dbReference type="Proteomes" id="UP000694853">
    <property type="component" value="Unplaced"/>
</dbReference>
<sequence>MITGKDIYHVGAALVPLYSPMILAYCSVKWWKIFTPEQCAGINRFVAVFAVPFLSFRFISSNDPRTMNLPFIAADTLQKVVILCSLLLWNAFTKSGSIDWTLTLFSLSTIPNTLVVGVPLLTSMYGDSSASLMGQIVVLQCVIWLPVIIFLYEYRGAKQLISEKFPETAGSITSFKVDSDVSSFNGKEPLQADAEVKENGELHVVVRSPSSNKSFSNTVTGFQSSREPMQRGSCFETLGNLQNDDAFLVEIVSKMNKEKFCRSKSCNDITNGVQHELIYTSPGLKAIEDKEVGIVEGAQQYPLSERRKEVMNIEGDANKKQQMPPTIVMTKLILTPVCRNLMTNPNTYASVLGLAWSFITFRWNIKMPFIINGSITVMSNTGLGMAMFSLGLFMALQPKIIACGKSLAALAMVARFLVGPAVMAATSILIGIRGVLLHVSIVQAALPQAIATFVFAKEYNVHADMLSTSVAFGTVISLFATIIYYVLLEL</sequence>
<feature type="transmembrane region" description="Helical" evidence="8">
    <location>
        <begin position="468"/>
        <end position="487"/>
    </location>
</feature>
<keyword evidence="7 8" id="KW-0927">Auxin signaling pathway</keyword>
<feature type="transmembrane region" description="Helical" evidence="8">
    <location>
        <begin position="436"/>
        <end position="456"/>
    </location>
</feature>
<comment type="subcellular location">
    <subcellularLocation>
        <location evidence="1 8">Membrane</location>
        <topology evidence="1 8">Multi-pass membrane protein</topology>
    </subcellularLocation>
</comment>
<feature type="transmembrane region" description="Helical" evidence="8">
    <location>
        <begin position="377"/>
        <end position="396"/>
    </location>
</feature>
<comment type="caution">
    <text evidence="8">Lacks conserved residue(s) required for the propagation of feature annotation.</text>
</comment>
<evidence type="ECO:0000256" key="6">
    <source>
        <dbReference type="ARBA" id="ARBA00023136"/>
    </source>
</evidence>
<keyword evidence="9" id="KW-1185">Reference proteome</keyword>
<evidence type="ECO:0000256" key="7">
    <source>
        <dbReference type="ARBA" id="ARBA00023294"/>
    </source>
</evidence>
<dbReference type="InterPro" id="IPR014024">
    <property type="entry name" value="Auxin_eff_plant"/>
</dbReference>
<evidence type="ECO:0000313" key="9">
    <source>
        <dbReference type="Proteomes" id="UP000694853"/>
    </source>
</evidence>
<comment type="function">
    <text evidence="8">May act as a component of the auxin efflux carrier.</text>
</comment>
<dbReference type="InterPro" id="IPR004776">
    <property type="entry name" value="Mem_transp_PIN-like"/>
</dbReference>
<dbReference type="GO" id="GO:0009926">
    <property type="term" value="P:auxin polar transport"/>
    <property type="evidence" value="ECO:0007669"/>
    <property type="project" value="TreeGrafter"/>
</dbReference>